<evidence type="ECO:0000256" key="12">
    <source>
        <dbReference type="ARBA" id="ARBA00023121"/>
    </source>
</evidence>
<evidence type="ECO:0000256" key="4">
    <source>
        <dbReference type="ARBA" id="ARBA00019317"/>
    </source>
</evidence>
<dbReference type="Gene3D" id="1.20.20.10">
    <property type="entry name" value="F1F0 ATP synthase subunit C"/>
    <property type="match status" value="1"/>
</dbReference>
<evidence type="ECO:0000256" key="1">
    <source>
        <dbReference type="ARBA" id="ARBA00004225"/>
    </source>
</evidence>
<evidence type="ECO:0000313" key="20">
    <source>
        <dbReference type="Proteomes" id="UP000242519"/>
    </source>
</evidence>
<dbReference type="GO" id="GO:0015078">
    <property type="term" value="F:proton transmembrane transporter activity"/>
    <property type="evidence" value="ECO:0007669"/>
    <property type="project" value="InterPro"/>
</dbReference>
<evidence type="ECO:0000256" key="8">
    <source>
        <dbReference type="ARBA" id="ARBA00022692"/>
    </source>
</evidence>
<reference evidence="19 20" key="1">
    <citation type="submission" date="2017-04" db="EMBL/GenBank/DDBJ databases">
        <title>Draft genome sequence of Marssonina coronaria NL1: causal agent of apple blotch.</title>
        <authorList>
            <person name="Cheng Q."/>
        </authorList>
    </citation>
    <scope>NUCLEOTIDE SEQUENCE [LARGE SCALE GENOMIC DNA]</scope>
    <source>
        <strain evidence="19 20">NL1</strain>
    </source>
</reference>
<dbReference type="CDD" id="cd18182">
    <property type="entry name" value="ATP-synt_Fo_c_ATP5G3"/>
    <property type="match status" value="1"/>
</dbReference>
<feature type="transmembrane region" description="Helical" evidence="17">
    <location>
        <begin position="336"/>
        <end position="355"/>
    </location>
</feature>
<comment type="subcellular location">
    <subcellularLocation>
        <location evidence="2">Cell membrane</location>
        <topology evidence="2">Multi-pass membrane protein</topology>
    </subcellularLocation>
    <subcellularLocation>
        <location evidence="1">Mitochondrion membrane</location>
        <topology evidence="1">Multi-pass membrane protein</topology>
    </subcellularLocation>
</comment>
<comment type="similarity">
    <text evidence="3">Belongs to the ATPase C chain family.</text>
</comment>
<dbReference type="InterPro" id="IPR000454">
    <property type="entry name" value="ATP_synth_F0_csu"/>
</dbReference>
<keyword evidence="8 17" id="KW-0812">Transmembrane</keyword>
<evidence type="ECO:0000256" key="6">
    <source>
        <dbReference type="ARBA" id="ARBA00022475"/>
    </source>
</evidence>
<dbReference type="FunFam" id="1.20.20.10:FF:000003">
    <property type="entry name" value="Atp synthase f complex subunit mitochondrial"/>
    <property type="match status" value="1"/>
</dbReference>
<evidence type="ECO:0000256" key="16">
    <source>
        <dbReference type="SAM" id="MobiDB-lite"/>
    </source>
</evidence>
<keyword evidence="14 17" id="KW-0472">Membrane</keyword>
<name>A0A218YZE8_9HELO</name>
<dbReference type="InParanoid" id="A0A218YZE8"/>
<feature type="transmembrane region" description="Helical" evidence="17">
    <location>
        <begin position="655"/>
        <end position="680"/>
    </location>
</feature>
<dbReference type="AlphaFoldDB" id="A0A218YZE8"/>
<dbReference type="OrthoDB" id="1368at2759"/>
<accession>A0A218YZE8</accession>
<dbReference type="GO" id="GO:0015986">
    <property type="term" value="P:proton motive force-driven ATP synthesis"/>
    <property type="evidence" value="ECO:0007669"/>
    <property type="project" value="InterPro"/>
</dbReference>
<evidence type="ECO:0000256" key="14">
    <source>
        <dbReference type="ARBA" id="ARBA00023136"/>
    </source>
</evidence>
<dbReference type="InterPro" id="IPR044669">
    <property type="entry name" value="YneE/VCCN1/2-like"/>
</dbReference>
<evidence type="ECO:0000256" key="10">
    <source>
        <dbReference type="ARBA" id="ARBA00022989"/>
    </source>
</evidence>
<keyword evidence="7" id="KW-0138">CF(0)</keyword>
<dbReference type="EMBL" id="MZNU01000281">
    <property type="protein sequence ID" value="OWP01177.1"/>
    <property type="molecule type" value="Genomic_DNA"/>
</dbReference>
<feature type="transmembrane region" description="Helical" evidence="17">
    <location>
        <begin position="103"/>
        <end position="124"/>
    </location>
</feature>
<evidence type="ECO:0000259" key="18">
    <source>
        <dbReference type="Pfam" id="PF00137"/>
    </source>
</evidence>
<dbReference type="SUPFAM" id="SSF81333">
    <property type="entry name" value="F1F0 ATP synthase subunit C"/>
    <property type="match status" value="1"/>
</dbReference>
<dbReference type="GO" id="GO:0033177">
    <property type="term" value="C:proton-transporting two-sector ATPase complex, proton-transporting domain"/>
    <property type="evidence" value="ECO:0007669"/>
    <property type="project" value="InterPro"/>
</dbReference>
<dbReference type="PRINTS" id="PR00124">
    <property type="entry name" value="ATPASEC"/>
</dbReference>
<dbReference type="Proteomes" id="UP000242519">
    <property type="component" value="Unassembled WGS sequence"/>
</dbReference>
<feature type="domain" description="V-ATPase proteolipid subunit C-like" evidence="18">
    <location>
        <begin position="615"/>
        <end position="677"/>
    </location>
</feature>
<sequence>MADGAPAPAGDITAAGGGGGAGGDHVVDAFPGSPQNKSQASSQRKSSAFDVHVAGLAGNSSSQRVSEDALDIDHYFVGPRDLDKHSKLPYFIRMHGSVLPRMMLPLLAVGSWATLITCLSKYVYSLGVSTLLLTVLGFVVGLSLSFRSTTAYERYSEGRKTWATLLILSRTLARYIWIHVSERDGEQGMDDLLHKISAINLIHAYAVALKHRLRFEPYAHYPDIAGLVSHLETYAKAAYKDEHLVAKNKSSWKSLGEHLGLPFAMSNPRKEMKRCDSPLGNLPMEILAYLSAYFEEVTGNGQIRNAVLGSQVMNTLAGMADTAGNAERVLTTPLPIGYNILISQVVLLYVYLLPFQLFPQLQWVTIPGTIAAAYIILGIATIGDELENPFGNDVNDLPLDAYCAELSRELDTLMSAPSLQYSIHNNDMGSNRPLWPLSDASYEELRGKTREDIFGALRAKLPLGCALLPWTPFFSSPFPPSFIFIFISIHRLSASSVRFHPIAEDVVPSIDQRAKEAQDETGADQTRPDIMNSVTRSLRLNGASALRQSTPIVRRAFTNVSKPTTISRFQPARPSTSGLLMSRNTALGLARHQTRSVATESIAVGAAILGAGKLIGAGVAAAGLIGAGTGIGTVFGSLITGVARNPSMRGQLFSYAILGFAFAEATGLFALMVSFLILFAM</sequence>
<keyword evidence="6" id="KW-1003">Cell membrane</keyword>
<dbReference type="GO" id="GO:0005886">
    <property type="term" value="C:plasma membrane"/>
    <property type="evidence" value="ECO:0007669"/>
    <property type="project" value="UniProtKB-SubCell"/>
</dbReference>
<feature type="transmembrane region" description="Helical" evidence="17">
    <location>
        <begin position="130"/>
        <end position="149"/>
    </location>
</feature>
<organism evidence="19 20">
    <name type="scientific">Diplocarpon coronariae</name>
    <dbReference type="NCBI Taxonomy" id="2795749"/>
    <lineage>
        <taxon>Eukaryota</taxon>
        <taxon>Fungi</taxon>
        <taxon>Dikarya</taxon>
        <taxon>Ascomycota</taxon>
        <taxon>Pezizomycotina</taxon>
        <taxon>Leotiomycetes</taxon>
        <taxon>Helotiales</taxon>
        <taxon>Drepanopezizaceae</taxon>
        <taxon>Diplocarpon</taxon>
    </lineage>
</organism>
<dbReference type="PROSITE" id="PS00605">
    <property type="entry name" value="ATPASE_C"/>
    <property type="match status" value="1"/>
</dbReference>
<dbReference type="InterPro" id="IPR038662">
    <property type="entry name" value="ATP_synth_F0_csu_sf"/>
</dbReference>
<dbReference type="Pfam" id="PF25539">
    <property type="entry name" value="Bestrophin_2"/>
    <property type="match status" value="1"/>
</dbReference>
<evidence type="ECO:0000256" key="11">
    <source>
        <dbReference type="ARBA" id="ARBA00023065"/>
    </source>
</evidence>
<protein>
    <recommendedName>
        <fullName evidence="4">ATP synthase subunit 9, mitochondrial</fullName>
    </recommendedName>
    <alternativeName>
        <fullName evidence="15">Lipid-binding protein</fullName>
    </alternativeName>
</protein>
<comment type="caution">
    <text evidence="19">The sequence shown here is derived from an EMBL/GenBank/DDBJ whole genome shotgun (WGS) entry which is preliminary data.</text>
</comment>
<keyword evidence="9" id="KW-0375">Hydrogen ion transport</keyword>
<proteinExistence type="inferred from homology"/>
<dbReference type="GO" id="GO:0031966">
    <property type="term" value="C:mitochondrial membrane"/>
    <property type="evidence" value="ECO:0007669"/>
    <property type="project" value="UniProtKB-SubCell"/>
</dbReference>
<dbReference type="PANTHER" id="PTHR33281:SF19">
    <property type="entry name" value="VOLTAGE-DEPENDENT ANION CHANNEL-FORMING PROTEIN YNEE"/>
    <property type="match status" value="1"/>
</dbReference>
<feature type="region of interest" description="Disordered" evidence="16">
    <location>
        <begin position="1"/>
        <end position="44"/>
    </location>
</feature>
<evidence type="ECO:0000256" key="3">
    <source>
        <dbReference type="ARBA" id="ARBA00006704"/>
    </source>
</evidence>
<feature type="compositionally biased region" description="Low complexity" evidence="16">
    <location>
        <begin position="1"/>
        <end position="14"/>
    </location>
</feature>
<evidence type="ECO:0000256" key="7">
    <source>
        <dbReference type="ARBA" id="ARBA00022547"/>
    </source>
</evidence>
<evidence type="ECO:0000256" key="13">
    <source>
        <dbReference type="ARBA" id="ARBA00023128"/>
    </source>
</evidence>
<dbReference type="GO" id="GO:0008289">
    <property type="term" value="F:lipid binding"/>
    <property type="evidence" value="ECO:0007669"/>
    <property type="project" value="UniProtKB-KW"/>
</dbReference>
<dbReference type="PANTHER" id="PTHR33281">
    <property type="entry name" value="UPF0187 PROTEIN YNEE"/>
    <property type="match status" value="1"/>
</dbReference>
<feature type="transmembrane region" description="Helical" evidence="17">
    <location>
        <begin position="361"/>
        <end position="382"/>
    </location>
</feature>
<evidence type="ECO:0000256" key="2">
    <source>
        <dbReference type="ARBA" id="ARBA00004651"/>
    </source>
</evidence>
<keyword evidence="5" id="KW-0813">Transport</keyword>
<evidence type="ECO:0000256" key="9">
    <source>
        <dbReference type="ARBA" id="ARBA00022781"/>
    </source>
</evidence>
<keyword evidence="11" id="KW-0406">Ion transport</keyword>
<dbReference type="STRING" id="503106.A0A218YZE8"/>
<dbReference type="InterPro" id="IPR020537">
    <property type="entry name" value="ATP_synth_F0_csu_DDCD_BS"/>
</dbReference>
<keyword evidence="20" id="KW-1185">Reference proteome</keyword>
<dbReference type="InterPro" id="IPR035921">
    <property type="entry name" value="F/V-ATP_Csub_sf"/>
</dbReference>
<keyword evidence="12" id="KW-0446">Lipid-binding</keyword>
<dbReference type="InterPro" id="IPR002379">
    <property type="entry name" value="ATPase_proteolipid_c-like_dom"/>
</dbReference>
<keyword evidence="10 17" id="KW-1133">Transmembrane helix</keyword>
<dbReference type="HAMAP" id="MF_01396">
    <property type="entry name" value="ATP_synth_c_bact"/>
    <property type="match status" value="1"/>
</dbReference>
<evidence type="ECO:0000313" key="19">
    <source>
        <dbReference type="EMBL" id="OWP01177.1"/>
    </source>
</evidence>
<gene>
    <name evidence="19" type="ORF">B2J93_5457</name>
</gene>
<evidence type="ECO:0000256" key="17">
    <source>
        <dbReference type="SAM" id="Phobius"/>
    </source>
</evidence>
<feature type="transmembrane region" description="Helical" evidence="17">
    <location>
        <begin position="621"/>
        <end position="643"/>
    </location>
</feature>
<dbReference type="Pfam" id="PF00137">
    <property type="entry name" value="ATP-synt_C"/>
    <property type="match status" value="1"/>
</dbReference>
<dbReference type="GO" id="GO:0005254">
    <property type="term" value="F:chloride channel activity"/>
    <property type="evidence" value="ECO:0007669"/>
    <property type="project" value="InterPro"/>
</dbReference>
<dbReference type="GO" id="GO:0045259">
    <property type="term" value="C:proton-transporting ATP synthase complex"/>
    <property type="evidence" value="ECO:0007669"/>
    <property type="project" value="UniProtKB-KW"/>
</dbReference>
<evidence type="ECO:0000256" key="5">
    <source>
        <dbReference type="ARBA" id="ARBA00022448"/>
    </source>
</evidence>
<evidence type="ECO:0000256" key="15">
    <source>
        <dbReference type="ARBA" id="ARBA00030961"/>
    </source>
</evidence>
<keyword evidence="13" id="KW-0496">Mitochondrion</keyword>